<keyword evidence="2" id="KW-1185">Reference proteome</keyword>
<sequence length="87" mass="9247">MDGHRVAHLKLCQPPSSGSGKLLSPEDVWQPPVVPVGGTPVAPLSAHMKLVNLYGVFVFSSTPKTRRRIGLGIVGTCPNGIKYGWIA</sequence>
<reference evidence="1 2" key="1">
    <citation type="submission" date="2021-06" db="EMBL/GenBank/DDBJ databases">
        <title>Caerostris extrusa draft genome.</title>
        <authorList>
            <person name="Kono N."/>
            <person name="Arakawa K."/>
        </authorList>
    </citation>
    <scope>NUCLEOTIDE SEQUENCE [LARGE SCALE GENOMIC DNA]</scope>
</reference>
<dbReference type="EMBL" id="BPLR01015207">
    <property type="protein sequence ID" value="GIY74366.1"/>
    <property type="molecule type" value="Genomic_DNA"/>
</dbReference>
<dbReference type="Proteomes" id="UP001054945">
    <property type="component" value="Unassembled WGS sequence"/>
</dbReference>
<proteinExistence type="predicted"/>
<evidence type="ECO:0000313" key="2">
    <source>
        <dbReference type="Proteomes" id="UP001054945"/>
    </source>
</evidence>
<organism evidence="1 2">
    <name type="scientific">Caerostris extrusa</name>
    <name type="common">Bark spider</name>
    <name type="synonym">Caerostris bankana</name>
    <dbReference type="NCBI Taxonomy" id="172846"/>
    <lineage>
        <taxon>Eukaryota</taxon>
        <taxon>Metazoa</taxon>
        <taxon>Ecdysozoa</taxon>
        <taxon>Arthropoda</taxon>
        <taxon>Chelicerata</taxon>
        <taxon>Arachnida</taxon>
        <taxon>Araneae</taxon>
        <taxon>Araneomorphae</taxon>
        <taxon>Entelegynae</taxon>
        <taxon>Araneoidea</taxon>
        <taxon>Araneidae</taxon>
        <taxon>Caerostris</taxon>
    </lineage>
</organism>
<name>A0AAV4VVQ6_CAEEX</name>
<gene>
    <name evidence="1" type="ORF">CEXT_36901</name>
</gene>
<accession>A0AAV4VVQ6</accession>
<comment type="caution">
    <text evidence="1">The sequence shown here is derived from an EMBL/GenBank/DDBJ whole genome shotgun (WGS) entry which is preliminary data.</text>
</comment>
<protein>
    <submittedName>
        <fullName evidence="1">Uncharacterized protein</fullName>
    </submittedName>
</protein>
<evidence type="ECO:0000313" key="1">
    <source>
        <dbReference type="EMBL" id="GIY74366.1"/>
    </source>
</evidence>
<dbReference type="AlphaFoldDB" id="A0AAV4VVQ6"/>